<dbReference type="PROSITE" id="PS50126">
    <property type="entry name" value="S1"/>
    <property type="match status" value="4"/>
</dbReference>
<organism evidence="7">
    <name type="scientific">Eiseniibacteriota bacterium</name>
    <dbReference type="NCBI Taxonomy" id="2212470"/>
    <lineage>
        <taxon>Bacteria</taxon>
        <taxon>Candidatus Eiseniibacteriota</taxon>
    </lineage>
</organism>
<comment type="similarity">
    <text evidence="1">Belongs to the bacterial ribosomal protein bS1 family.</text>
</comment>
<dbReference type="InterPro" id="IPR050437">
    <property type="entry name" value="Ribos_protein_bS1-like"/>
</dbReference>
<dbReference type="GO" id="GO:0022627">
    <property type="term" value="C:cytosolic small ribosomal subunit"/>
    <property type="evidence" value="ECO:0007669"/>
    <property type="project" value="TreeGrafter"/>
</dbReference>
<dbReference type="InterPro" id="IPR003029">
    <property type="entry name" value="S1_domain"/>
</dbReference>
<dbReference type="GO" id="GO:0006412">
    <property type="term" value="P:translation"/>
    <property type="evidence" value="ECO:0007669"/>
    <property type="project" value="TreeGrafter"/>
</dbReference>
<dbReference type="FunFam" id="2.40.50.140:FF:000103">
    <property type="entry name" value="protein RRP5 homolog"/>
    <property type="match status" value="1"/>
</dbReference>
<dbReference type="SMART" id="SM00316">
    <property type="entry name" value="S1"/>
    <property type="match status" value="4"/>
</dbReference>
<dbReference type="GO" id="GO:0003729">
    <property type="term" value="F:mRNA binding"/>
    <property type="evidence" value="ECO:0007669"/>
    <property type="project" value="TreeGrafter"/>
</dbReference>
<evidence type="ECO:0000313" key="7">
    <source>
        <dbReference type="EMBL" id="HGZ43310.1"/>
    </source>
</evidence>
<evidence type="ECO:0000256" key="3">
    <source>
        <dbReference type="ARBA" id="ARBA00023274"/>
    </source>
</evidence>
<feature type="domain" description="S1 motif" evidence="6">
    <location>
        <begin position="305"/>
        <end position="374"/>
    </location>
</feature>
<dbReference type="InterPro" id="IPR035104">
    <property type="entry name" value="Ribosomal_protein_S1-like"/>
</dbReference>
<keyword evidence="3" id="KW-0687">Ribonucleoprotein</keyword>
<protein>
    <submittedName>
        <fullName evidence="7">S1 RNA-binding domain-containing protein</fullName>
    </submittedName>
</protein>
<dbReference type="InterPro" id="IPR012340">
    <property type="entry name" value="NA-bd_OB-fold"/>
</dbReference>
<feature type="domain" description="S1 motif" evidence="6">
    <location>
        <begin position="217"/>
        <end position="288"/>
    </location>
</feature>
<gene>
    <name evidence="7" type="ORF">ENR23_07795</name>
</gene>
<dbReference type="Gene3D" id="2.40.50.140">
    <property type="entry name" value="Nucleic acid-binding proteins"/>
    <property type="match status" value="4"/>
</dbReference>
<sequence>MNETPPTPPETHDDAPSTEFADALAHHEAAGGAPAAAAQRAAVEVRAGARVKAKVISIGEEHVLVDFGGRSEGVVETRHLRSEDGTLKAAVGDTLDLFVIEAGDQVVLAPKMRTAAHAALQTLREAQAAGAPVSGRVTGLNAGGLTVDLGGVRGFCPASQIEAGYCADASAYVGKTLDFLVTKIEENRRSAVVSRRQLLRREEDARARELLATLKPGDEREGRVARLEAFGAFVDLGGVDGMVHVSEIRHERVGHPKQALKEGDTVRVKVLRIEAGKEGKPRIALSIKAATPDPWNGIEMRYVPGGRVRGTVARIADFGAFVTIEPGVDGLVHVSEISHQRIAHPRDALSPGQEVEAMVKSVDVEKRRISLSIRQTLPLPEGVAEEGRERGAGPGGGRRREGGERFERGERGGRGGRGGERGGRGGERGGRDRRRGRDLEHEHDEGPSHVVGSSTTRSDEPTTMAIALRKAMEEARRKQEHGGA</sequence>
<evidence type="ECO:0000256" key="5">
    <source>
        <dbReference type="SAM" id="MobiDB-lite"/>
    </source>
</evidence>
<dbReference type="PRINTS" id="PR00681">
    <property type="entry name" value="RIBOSOMALS1"/>
</dbReference>
<dbReference type="CDD" id="cd04465">
    <property type="entry name" value="S1_RPS1_repeat_ec2_hs2"/>
    <property type="match status" value="1"/>
</dbReference>
<feature type="compositionally biased region" description="Basic and acidic residues" evidence="5">
    <location>
        <begin position="398"/>
        <end position="447"/>
    </location>
</feature>
<accession>A0A832MJY8</accession>
<dbReference type="AlphaFoldDB" id="A0A832MJY8"/>
<dbReference type="PANTHER" id="PTHR10724:SF7">
    <property type="entry name" value="SMALL RIBOSOMAL SUBUNIT PROTEIN BS1C"/>
    <property type="match status" value="1"/>
</dbReference>
<proteinExistence type="inferred from homology"/>
<feature type="domain" description="S1 motif" evidence="6">
    <location>
        <begin position="48"/>
        <end position="121"/>
    </location>
</feature>
<evidence type="ECO:0000256" key="2">
    <source>
        <dbReference type="ARBA" id="ARBA00022980"/>
    </source>
</evidence>
<feature type="region of interest" description="Disordered" evidence="5">
    <location>
        <begin position="380"/>
        <end position="463"/>
    </location>
</feature>
<dbReference type="EMBL" id="DSQF01000017">
    <property type="protein sequence ID" value="HGZ43310.1"/>
    <property type="molecule type" value="Genomic_DNA"/>
</dbReference>
<dbReference type="SUPFAM" id="SSF50249">
    <property type="entry name" value="Nucleic acid-binding proteins"/>
    <property type="match status" value="4"/>
</dbReference>
<evidence type="ECO:0000256" key="4">
    <source>
        <dbReference type="ARBA" id="ARBA00025604"/>
    </source>
</evidence>
<dbReference type="PANTHER" id="PTHR10724">
    <property type="entry name" value="30S RIBOSOMAL PROTEIN S1"/>
    <property type="match status" value="1"/>
</dbReference>
<keyword evidence="2" id="KW-0689">Ribosomal protein</keyword>
<dbReference type="GO" id="GO:0003735">
    <property type="term" value="F:structural constituent of ribosome"/>
    <property type="evidence" value="ECO:0007669"/>
    <property type="project" value="TreeGrafter"/>
</dbReference>
<comment type="function">
    <text evidence="4">Binds mRNA; thus facilitating recognition of the initiation point. It is needed to translate mRNA with a short Shine-Dalgarno (SD) purine-rich sequence.</text>
</comment>
<feature type="domain" description="S1 motif" evidence="6">
    <location>
        <begin position="130"/>
        <end position="196"/>
    </location>
</feature>
<evidence type="ECO:0000256" key="1">
    <source>
        <dbReference type="ARBA" id="ARBA00006767"/>
    </source>
</evidence>
<name>A0A832MJY8_UNCEI</name>
<dbReference type="CDD" id="cd05688">
    <property type="entry name" value="S1_RPS1_repeat_ec3"/>
    <property type="match status" value="2"/>
</dbReference>
<dbReference type="Pfam" id="PF00575">
    <property type="entry name" value="S1"/>
    <property type="match status" value="3"/>
</dbReference>
<reference evidence="7" key="1">
    <citation type="journal article" date="2020" name="mSystems">
        <title>Genome- and Community-Level Interaction Insights into Carbon Utilization and Element Cycling Functions of Hydrothermarchaeota in Hydrothermal Sediment.</title>
        <authorList>
            <person name="Zhou Z."/>
            <person name="Liu Y."/>
            <person name="Xu W."/>
            <person name="Pan J."/>
            <person name="Luo Z.H."/>
            <person name="Li M."/>
        </authorList>
    </citation>
    <scope>NUCLEOTIDE SEQUENCE [LARGE SCALE GENOMIC DNA]</scope>
    <source>
        <strain evidence="7">SpSt-381</strain>
    </source>
</reference>
<comment type="caution">
    <text evidence="7">The sequence shown here is derived from an EMBL/GenBank/DDBJ whole genome shotgun (WGS) entry which is preliminary data.</text>
</comment>
<evidence type="ECO:0000259" key="6">
    <source>
        <dbReference type="PROSITE" id="PS50126"/>
    </source>
</evidence>